<evidence type="ECO:0000313" key="2">
    <source>
        <dbReference type="EMBL" id="CAD8044314.1"/>
    </source>
</evidence>
<name>A0A8S1JPN9_PARPR</name>
<accession>A0A8S1JPN9</accession>
<gene>
    <name evidence="2" type="ORF">PPRIM_AZ9-3.1.T0060397</name>
</gene>
<dbReference type="OMA" id="QNTQIDY"/>
<evidence type="ECO:0000313" key="3">
    <source>
        <dbReference type="Proteomes" id="UP000688137"/>
    </source>
</evidence>
<feature type="compositionally biased region" description="Low complexity" evidence="1">
    <location>
        <begin position="12"/>
        <end position="22"/>
    </location>
</feature>
<keyword evidence="3" id="KW-1185">Reference proteome</keyword>
<reference evidence="2" key="1">
    <citation type="submission" date="2021-01" db="EMBL/GenBank/DDBJ databases">
        <authorList>
            <consortium name="Genoscope - CEA"/>
            <person name="William W."/>
        </authorList>
    </citation>
    <scope>NUCLEOTIDE SEQUENCE</scope>
</reference>
<dbReference type="Proteomes" id="UP000688137">
    <property type="component" value="Unassembled WGS sequence"/>
</dbReference>
<dbReference type="EMBL" id="CAJJDM010000003">
    <property type="protein sequence ID" value="CAD8044314.1"/>
    <property type="molecule type" value="Genomic_DNA"/>
</dbReference>
<proteinExistence type="predicted"/>
<protein>
    <submittedName>
        <fullName evidence="2">Uncharacterized protein</fullName>
    </submittedName>
</protein>
<organism evidence="2 3">
    <name type="scientific">Paramecium primaurelia</name>
    <dbReference type="NCBI Taxonomy" id="5886"/>
    <lineage>
        <taxon>Eukaryota</taxon>
        <taxon>Sar</taxon>
        <taxon>Alveolata</taxon>
        <taxon>Ciliophora</taxon>
        <taxon>Intramacronucleata</taxon>
        <taxon>Oligohymenophorea</taxon>
        <taxon>Peniculida</taxon>
        <taxon>Parameciidae</taxon>
        <taxon>Paramecium</taxon>
    </lineage>
</organism>
<evidence type="ECO:0000256" key="1">
    <source>
        <dbReference type="SAM" id="MobiDB-lite"/>
    </source>
</evidence>
<sequence length="85" mass="10048">MQNLTYSTLNLPSTPQTPSTPTFEQLDQDQSSKHNSRRTLFDLEEEYIIHKNPIFKRRLKSKQNTQIDYTTFLGRNLLENDLESM</sequence>
<feature type="region of interest" description="Disordered" evidence="1">
    <location>
        <begin position="1"/>
        <end position="36"/>
    </location>
</feature>
<dbReference type="AlphaFoldDB" id="A0A8S1JPN9"/>
<comment type="caution">
    <text evidence="2">The sequence shown here is derived from an EMBL/GenBank/DDBJ whole genome shotgun (WGS) entry which is preliminary data.</text>
</comment>
<feature type="compositionally biased region" description="Polar residues" evidence="1">
    <location>
        <begin position="1"/>
        <end position="11"/>
    </location>
</feature>